<feature type="transmembrane region" description="Helical" evidence="6">
    <location>
        <begin position="328"/>
        <end position="351"/>
    </location>
</feature>
<feature type="transmembrane region" description="Helical" evidence="6">
    <location>
        <begin position="383"/>
        <end position="405"/>
    </location>
</feature>
<keyword evidence="3 6" id="KW-0812">Transmembrane</keyword>
<feature type="transmembrane region" description="Helical" evidence="6">
    <location>
        <begin position="458"/>
        <end position="479"/>
    </location>
</feature>
<evidence type="ECO:0000259" key="7">
    <source>
        <dbReference type="Pfam" id="PF02687"/>
    </source>
</evidence>
<name>A0ABZ1C4T2_9BACT</name>
<keyword evidence="9" id="KW-1185">Reference proteome</keyword>
<accession>A0ABZ1C4T2</accession>
<gene>
    <name evidence="8" type="ORF">K1X11_017700</name>
</gene>
<feature type="transmembrane region" description="Helical" evidence="6">
    <location>
        <begin position="512"/>
        <end position="534"/>
    </location>
</feature>
<feature type="transmembrane region" description="Helical" evidence="6">
    <location>
        <begin position="28"/>
        <end position="49"/>
    </location>
</feature>
<evidence type="ECO:0000313" key="9">
    <source>
        <dbReference type="Proteomes" id="UP000738431"/>
    </source>
</evidence>
<feature type="transmembrane region" description="Helical" evidence="6">
    <location>
        <begin position="836"/>
        <end position="860"/>
    </location>
</feature>
<protein>
    <submittedName>
        <fullName evidence="8">FtsX-like permease family protein</fullName>
    </submittedName>
</protein>
<dbReference type="InterPro" id="IPR038766">
    <property type="entry name" value="Membrane_comp_ABC_pdt"/>
</dbReference>
<evidence type="ECO:0000256" key="1">
    <source>
        <dbReference type="ARBA" id="ARBA00004651"/>
    </source>
</evidence>
<dbReference type="PANTHER" id="PTHR30287:SF2">
    <property type="entry name" value="BLL1001 PROTEIN"/>
    <property type="match status" value="1"/>
</dbReference>
<dbReference type="InterPro" id="IPR003838">
    <property type="entry name" value="ABC3_permease_C"/>
</dbReference>
<dbReference type="EMBL" id="CP139781">
    <property type="protein sequence ID" value="WRQ86650.1"/>
    <property type="molecule type" value="Genomic_DNA"/>
</dbReference>
<evidence type="ECO:0000256" key="4">
    <source>
        <dbReference type="ARBA" id="ARBA00022989"/>
    </source>
</evidence>
<comment type="subcellular location">
    <subcellularLocation>
        <location evidence="1">Cell membrane</location>
        <topology evidence="1">Multi-pass membrane protein</topology>
    </subcellularLocation>
</comment>
<evidence type="ECO:0000256" key="2">
    <source>
        <dbReference type="ARBA" id="ARBA00022475"/>
    </source>
</evidence>
<evidence type="ECO:0000256" key="6">
    <source>
        <dbReference type="SAM" id="Phobius"/>
    </source>
</evidence>
<reference evidence="8 9" key="1">
    <citation type="submission" date="2021-08" db="EMBL/GenBank/DDBJ databases">
        <authorList>
            <person name="Zhang D."/>
            <person name="Zhang A."/>
            <person name="Wang L."/>
        </authorList>
    </citation>
    <scope>NUCLEOTIDE SEQUENCE [LARGE SCALE GENOMIC DNA]</scope>
    <source>
        <strain evidence="8 9">WL0086</strain>
    </source>
</reference>
<proteinExistence type="predicted"/>
<keyword evidence="2" id="KW-1003">Cell membrane</keyword>
<dbReference type="Proteomes" id="UP000738431">
    <property type="component" value="Chromosome"/>
</dbReference>
<evidence type="ECO:0000256" key="3">
    <source>
        <dbReference type="ARBA" id="ARBA00022692"/>
    </source>
</evidence>
<feature type="transmembrane region" description="Helical" evidence="6">
    <location>
        <begin position="426"/>
        <end position="446"/>
    </location>
</feature>
<organism evidence="8 9">
    <name type="scientific">Actomonas aquatica</name>
    <dbReference type="NCBI Taxonomy" id="2866162"/>
    <lineage>
        <taxon>Bacteria</taxon>
        <taxon>Pseudomonadati</taxon>
        <taxon>Verrucomicrobiota</taxon>
        <taxon>Opitutia</taxon>
        <taxon>Opitutales</taxon>
        <taxon>Opitutaceae</taxon>
        <taxon>Actomonas</taxon>
    </lineage>
</organism>
<reference evidence="8 9" key="2">
    <citation type="submission" date="2023-12" db="EMBL/GenBank/DDBJ databases">
        <title>Description of an unclassified Opitutus bacterium of Verrucomicrobiota.</title>
        <authorList>
            <person name="Zhang D.-F."/>
        </authorList>
    </citation>
    <scope>NUCLEOTIDE SEQUENCE [LARGE SCALE GENOMIC DNA]</scope>
    <source>
        <strain evidence="8 9">WL0086</strain>
    </source>
</reference>
<feature type="transmembrane region" description="Helical" evidence="6">
    <location>
        <begin position="799"/>
        <end position="824"/>
    </location>
</feature>
<feature type="transmembrane region" description="Helical" evidence="6">
    <location>
        <begin position="278"/>
        <end position="298"/>
    </location>
</feature>
<keyword evidence="5 6" id="KW-0472">Membrane</keyword>
<feature type="domain" description="ABC3 transporter permease C-terminal" evidence="7">
    <location>
        <begin position="284"/>
        <end position="409"/>
    </location>
</feature>
<dbReference type="PANTHER" id="PTHR30287">
    <property type="entry name" value="MEMBRANE COMPONENT OF PREDICTED ABC SUPERFAMILY METABOLITE UPTAKE TRANSPORTER"/>
    <property type="match status" value="1"/>
</dbReference>
<dbReference type="RefSeq" id="WP_221030487.1">
    <property type="nucleotide sequence ID" value="NZ_CP139781.1"/>
</dbReference>
<feature type="domain" description="ABC3 transporter permease C-terminal" evidence="7">
    <location>
        <begin position="751"/>
        <end position="854"/>
    </location>
</feature>
<dbReference type="Pfam" id="PF02687">
    <property type="entry name" value="FtsX"/>
    <property type="match status" value="2"/>
</dbReference>
<sequence>MRTITPTAVWPLLLRRFAARHWLLAPGGSALLVLILALGVAVFVSVRLANRAAVSSFSHFTDTLTGESDWIIRAPAGDLPVSVLSELRQQLGSAPVHLIPVVETTAAPADPAPGQPPLFRLLGIDLVSLANLDFQQEIGAGFFQSDTDPEAGFWDLFRQGPRAWASPAAGIQPGDTVTLIINGEPRALPIAGLIPSAAERPQPPAELLILDLPHLQQLAGRNGRLDRIEFVVEPGFNASARRAELGRQLQAWSSDGTRWVVDTPGSSRETAATMTEAFRLNLTILSLIALVVGLYLIFQALDGAVTRRRGEIATLRSLGVSPASIQRAWLVEAALLGLVGGALGLLLGWAGAQVSVRAVGETVNALYFTTTVQAAHLTTTETLIGLLLGLVAALVAGWAPARSAARTPPAQVLVRAGEADPGPRLLRHWPAALCLLVLAAALTRLPPVHLGPGVRFPLAGYAAAFLGILGMGVVSAACLPRIGAWLRRLRPDSPSLAVGASQLRRPSGRHRLAVAALLAAFAMSGGMASMVASFETTVRGWIEQSLRADLYISSQGSRSASTDARIAEPVWRALLHHPAVREGNVLAGDRIELNGLRTTLTATDLATAVYRNHASWVQPPTDEAIWDRTRNADLALVSESFTERFQLRRGDTVLLPTPAGPQSLRIAGVYADYGNEQGSLMIDRAHYVAWFGETAVANVALNLREGFAAEAVRAELMAAHPGLLIYTNSNLRAEVLRVFRQTFAITYALEIIAVIVALIGLALTLISVLWERRDELATLRAIGFTRPQIARATATEGGAIALAAAAGGTVLSLALGWLLITVINKQSFGWTLQSDWPWFSLAGFAAAVIGFGALVGYGVGHWAANLPSDREEA</sequence>
<evidence type="ECO:0000256" key="5">
    <source>
        <dbReference type="ARBA" id="ARBA00023136"/>
    </source>
</evidence>
<evidence type="ECO:0000313" key="8">
    <source>
        <dbReference type="EMBL" id="WRQ86650.1"/>
    </source>
</evidence>
<feature type="transmembrane region" description="Helical" evidence="6">
    <location>
        <begin position="747"/>
        <end position="770"/>
    </location>
</feature>
<keyword evidence="4 6" id="KW-1133">Transmembrane helix</keyword>